<feature type="transmembrane region" description="Helical" evidence="6">
    <location>
        <begin position="48"/>
        <end position="71"/>
    </location>
</feature>
<dbReference type="Proteomes" id="UP000630353">
    <property type="component" value="Unassembled WGS sequence"/>
</dbReference>
<keyword evidence="2 6" id="KW-0812">Transmembrane</keyword>
<name>A0A919CP16_9PROT</name>
<protein>
    <recommendedName>
        <fullName evidence="7">Lipopolysaccharide assembly protein A domain-containing protein</fullName>
    </recommendedName>
</protein>
<evidence type="ECO:0000256" key="6">
    <source>
        <dbReference type="SAM" id="Phobius"/>
    </source>
</evidence>
<reference evidence="8" key="1">
    <citation type="journal article" date="2014" name="Int. J. Syst. Evol. Microbiol.">
        <title>Complete genome sequence of Corynebacterium casei LMG S-19264T (=DSM 44701T), isolated from a smear-ripened cheese.</title>
        <authorList>
            <consortium name="US DOE Joint Genome Institute (JGI-PGF)"/>
            <person name="Walter F."/>
            <person name="Albersmeier A."/>
            <person name="Kalinowski J."/>
            <person name="Ruckert C."/>
        </authorList>
    </citation>
    <scope>NUCLEOTIDE SEQUENCE</scope>
    <source>
        <strain evidence="8">KCTC 42651</strain>
    </source>
</reference>
<evidence type="ECO:0000256" key="3">
    <source>
        <dbReference type="ARBA" id="ARBA00022989"/>
    </source>
</evidence>
<keyword evidence="5" id="KW-0175">Coiled coil</keyword>
<dbReference type="EMBL" id="BMZS01000001">
    <property type="protein sequence ID" value="GHD40548.1"/>
    <property type="molecule type" value="Genomic_DNA"/>
</dbReference>
<gene>
    <name evidence="8" type="ORF">GCM10017083_03930</name>
</gene>
<reference evidence="8" key="2">
    <citation type="submission" date="2020-09" db="EMBL/GenBank/DDBJ databases">
        <authorList>
            <person name="Sun Q."/>
            <person name="Kim S."/>
        </authorList>
    </citation>
    <scope>NUCLEOTIDE SEQUENCE</scope>
    <source>
        <strain evidence="8">KCTC 42651</strain>
    </source>
</reference>
<dbReference type="AlphaFoldDB" id="A0A919CP16"/>
<keyword evidence="9" id="KW-1185">Reference proteome</keyword>
<accession>A0A919CP16</accession>
<feature type="domain" description="Lipopolysaccharide assembly protein A" evidence="7">
    <location>
        <begin position="30"/>
        <end position="93"/>
    </location>
</feature>
<feature type="coiled-coil region" evidence="5">
    <location>
        <begin position="72"/>
        <end position="106"/>
    </location>
</feature>
<organism evidence="8 9">
    <name type="scientific">Thalassobaculum fulvum</name>
    <dbReference type="NCBI Taxonomy" id="1633335"/>
    <lineage>
        <taxon>Bacteria</taxon>
        <taxon>Pseudomonadati</taxon>
        <taxon>Pseudomonadota</taxon>
        <taxon>Alphaproteobacteria</taxon>
        <taxon>Rhodospirillales</taxon>
        <taxon>Thalassobaculaceae</taxon>
        <taxon>Thalassobaculum</taxon>
    </lineage>
</organism>
<dbReference type="GO" id="GO:0005886">
    <property type="term" value="C:plasma membrane"/>
    <property type="evidence" value="ECO:0007669"/>
    <property type="project" value="InterPro"/>
</dbReference>
<evidence type="ECO:0000256" key="1">
    <source>
        <dbReference type="ARBA" id="ARBA00022475"/>
    </source>
</evidence>
<dbReference type="RefSeq" id="WP_189987224.1">
    <property type="nucleotide sequence ID" value="NZ_BMZS01000001.1"/>
</dbReference>
<sequence>MARRNWAVRAVSFVVVFPITVLVILFAVSNLDAVPIRLWPVPGEIEVSLSLVVLPALGLGLLIGEVIAWAGELGHKRRADRAERRAEDLEREIAVMRIREEEIRARAVPAERRPALVDRRPGKAA</sequence>
<evidence type="ECO:0000259" key="7">
    <source>
        <dbReference type="Pfam" id="PF06305"/>
    </source>
</evidence>
<proteinExistence type="predicted"/>
<comment type="caution">
    <text evidence="8">The sequence shown here is derived from an EMBL/GenBank/DDBJ whole genome shotgun (WGS) entry which is preliminary data.</text>
</comment>
<keyword evidence="4 6" id="KW-0472">Membrane</keyword>
<evidence type="ECO:0000256" key="4">
    <source>
        <dbReference type="ARBA" id="ARBA00023136"/>
    </source>
</evidence>
<dbReference type="InterPro" id="IPR010445">
    <property type="entry name" value="LapA_dom"/>
</dbReference>
<evidence type="ECO:0000256" key="5">
    <source>
        <dbReference type="SAM" id="Coils"/>
    </source>
</evidence>
<feature type="transmembrane region" description="Helical" evidence="6">
    <location>
        <begin position="7"/>
        <end position="28"/>
    </location>
</feature>
<evidence type="ECO:0000313" key="8">
    <source>
        <dbReference type="EMBL" id="GHD40548.1"/>
    </source>
</evidence>
<evidence type="ECO:0000256" key="2">
    <source>
        <dbReference type="ARBA" id="ARBA00022692"/>
    </source>
</evidence>
<keyword evidence="3 6" id="KW-1133">Transmembrane helix</keyword>
<keyword evidence="1" id="KW-1003">Cell membrane</keyword>
<dbReference type="Pfam" id="PF06305">
    <property type="entry name" value="LapA_dom"/>
    <property type="match status" value="1"/>
</dbReference>
<evidence type="ECO:0000313" key="9">
    <source>
        <dbReference type="Proteomes" id="UP000630353"/>
    </source>
</evidence>